<protein>
    <submittedName>
        <fullName evidence="2">Uncharacterized protein</fullName>
    </submittedName>
</protein>
<evidence type="ECO:0000313" key="2">
    <source>
        <dbReference type="EMBL" id="GKU91044.1"/>
    </source>
</evidence>
<evidence type="ECO:0000313" key="3">
    <source>
        <dbReference type="Proteomes" id="UP001054252"/>
    </source>
</evidence>
<accession>A0AAV5I0X9</accession>
<dbReference type="AlphaFoldDB" id="A0AAV5I0X9"/>
<comment type="caution">
    <text evidence="2">The sequence shown here is derived from an EMBL/GenBank/DDBJ whole genome shotgun (WGS) entry which is preliminary data.</text>
</comment>
<gene>
    <name evidence="2" type="ORF">SLEP1_g4970</name>
</gene>
<sequence length="35" mass="4067">MVMMQIMKSLLLLLLDPVLRGKRGRLVMAVELNQR</sequence>
<evidence type="ECO:0000256" key="1">
    <source>
        <dbReference type="SAM" id="SignalP"/>
    </source>
</evidence>
<feature type="signal peptide" evidence="1">
    <location>
        <begin position="1"/>
        <end position="21"/>
    </location>
</feature>
<keyword evidence="1" id="KW-0732">Signal</keyword>
<reference evidence="2 3" key="1">
    <citation type="journal article" date="2021" name="Commun. Biol.">
        <title>The genome of Shorea leprosula (Dipterocarpaceae) highlights the ecological relevance of drought in aseasonal tropical rainforests.</title>
        <authorList>
            <person name="Ng K.K.S."/>
            <person name="Kobayashi M.J."/>
            <person name="Fawcett J.A."/>
            <person name="Hatakeyama M."/>
            <person name="Paape T."/>
            <person name="Ng C.H."/>
            <person name="Ang C.C."/>
            <person name="Tnah L.H."/>
            <person name="Lee C.T."/>
            <person name="Nishiyama T."/>
            <person name="Sese J."/>
            <person name="O'Brien M.J."/>
            <person name="Copetti D."/>
            <person name="Mohd Noor M.I."/>
            <person name="Ong R.C."/>
            <person name="Putra M."/>
            <person name="Sireger I.Z."/>
            <person name="Indrioko S."/>
            <person name="Kosugi Y."/>
            <person name="Izuno A."/>
            <person name="Isagi Y."/>
            <person name="Lee S.L."/>
            <person name="Shimizu K.K."/>
        </authorList>
    </citation>
    <scope>NUCLEOTIDE SEQUENCE [LARGE SCALE GENOMIC DNA]</scope>
    <source>
        <strain evidence="2">214</strain>
    </source>
</reference>
<name>A0AAV5I0X9_9ROSI</name>
<proteinExistence type="predicted"/>
<keyword evidence="3" id="KW-1185">Reference proteome</keyword>
<organism evidence="2 3">
    <name type="scientific">Rubroshorea leprosula</name>
    <dbReference type="NCBI Taxonomy" id="152421"/>
    <lineage>
        <taxon>Eukaryota</taxon>
        <taxon>Viridiplantae</taxon>
        <taxon>Streptophyta</taxon>
        <taxon>Embryophyta</taxon>
        <taxon>Tracheophyta</taxon>
        <taxon>Spermatophyta</taxon>
        <taxon>Magnoliopsida</taxon>
        <taxon>eudicotyledons</taxon>
        <taxon>Gunneridae</taxon>
        <taxon>Pentapetalae</taxon>
        <taxon>rosids</taxon>
        <taxon>malvids</taxon>
        <taxon>Malvales</taxon>
        <taxon>Dipterocarpaceae</taxon>
        <taxon>Rubroshorea</taxon>
    </lineage>
</organism>
<feature type="chain" id="PRO_5043764210" evidence="1">
    <location>
        <begin position="22"/>
        <end position="35"/>
    </location>
</feature>
<dbReference type="Proteomes" id="UP001054252">
    <property type="component" value="Unassembled WGS sequence"/>
</dbReference>
<dbReference type="EMBL" id="BPVZ01000004">
    <property type="protein sequence ID" value="GKU91044.1"/>
    <property type="molecule type" value="Genomic_DNA"/>
</dbReference>